<feature type="region of interest" description="Disordered" evidence="1">
    <location>
        <begin position="1"/>
        <end position="22"/>
    </location>
</feature>
<comment type="caution">
    <text evidence="2">The sequence shown here is derived from an EMBL/GenBank/DDBJ whole genome shotgun (WGS) entry which is preliminary data.</text>
</comment>
<feature type="compositionally biased region" description="Basic and acidic residues" evidence="1">
    <location>
        <begin position="158"/>
        <end position="171"/>
    </location>
</feature>
<name>A0ABS4YT35_9MICC</name>
<evidence type="ECO:0000256" key="1">
    <source>
        <dbReference type="SAM" id="MobiDB-lite"/>
    </source>
</evidence>
<sequence length="181" mass="18985">MTELPGDSAAPASESAAPRPGVPVWRVGKPDAFLAADVATARNAILSIAADAEIGAHLGARSEGVRCVTHLFESKKDGYRGWTWFASLARVSRGKESTVNEVGMLPTEDSVLAPQWVPWAERVRPEDQAAAEAEAAAHAEQRHDDGEHSATGDGDVTDAGHDHDGDGHDAADDATEADGEN</sequence>
<dbReference type="EMBL" id="JAGIOI010000001">
    <property type="protein sequence ID" value="MBP2411904.1"/>
    <property type="molecule type" value="Genomic_DNA"/>
</dbReference>
<feature type="compositionally biased region" description="Basic and acidic residues" evidence="1">
    <location>
        <begin position="135"/>
        <end position="150"/>
    </location>
</feature>
<reference evidence="2 3" key="1">
    <citation type="submission" date="2021-03" db="EMBL/GenBank/DDBJ databases">
        <title>Sequencing the genomes of 1000 actinobacteria strains.</title>
        <authorList>
            <person name="Klenk H.-P."/>
        </authorList>
    </citation>
    <scope>NUCLEOTIDE SEQUENCE [LARGE SCALE GENOMIC DNA]</scope>
    <source>
        <strain evidence="2 3">DSM 16005</strain>
    </source>
</reference>
<feature type="region of interest" description="Disordered" evidence="1">
    <location>
        <begin position="125"/>
        <end position="181"/>
    </location>
</feature>
<feature type="compositionally biased region" description="Acidic residues" evidence="1">
    <location>
        <begin position="172"/>
        <end position="181"/>
    </location>
</feature>
<dbReference type="Pfam" id="PF11228">
    <property type="entry name" value="DUF3027"/>
    <property type="match status" value="1"/>
</dbReference>
<accession>A0ABS4YT35</accession>
<gene>
    <name evidence="2" type="ORF">JOF48_000703</name>
</gene>
<proteinExistence type="predicted"/>
<protein>
    <recommendedName>
        <fullName evidence="4">DUF3027 domain-containing protein</fullName>
    </recommendedName>
</protein>
<dbReference type="RefSeq" id="WP_209677347.1">
    <property type="nucleotide sequence ID" value="NZ_JAGIOI010000001.1"/>
</dbReference>
<dbReference type="Proteomes" id="UP000711614">
    <property type="component" value="Unassembled WGS sequence"/>
</dbReference>
<keyword evidence="3" id="KW-1185">Reference proteome</keyword>
<dbReference type="InterPro" id="IPR021391">
    <property type="entry name" value="DUF3027"/>
</dbReference>
<evidence type="ECO:0000313" key="2">
    <source>
        <dbReference type="EMBL" id="MBP2411904.1"/>
    </source>
</evidence>
<evidence type="ECO:0000313" key="3">
    <source>
        <dbReference type="Proteomes" id="UP000711614"/>
    </source>
</evidence>
<organism evidence="2 3">
    <name type="scientific">Arthrobacter stackebrandtii</name>
    <dbReference type="NCBI Taxonomy" id="272161"/>
    <lineage>
        <taxon>Bacteria</taxon>
        <taxon>Bacillati</taxon>
        <taxon>Actinomycetota</taxon>
        <taxon>Actinomycetes</taxon>
        <taxon>Micrococcales</taxon>
        <taxon>Micrococcaceae</taxon>
        <taxon>Arthrobacter</taxon>
    </lineage>
</organism>
<feature type="compositionally biased region" description="Low complexity" evidence="1">
    <location>
        <begin position="8"/>
        <end position="19"/>
    </location>
</feature>
<evidence type="ECO:0008006" key="4">
    <source>
        <dbReference type="Google" id="ProtNLM"/>
    </source>
</evidence>